<dbReference type="Proteomes" id="UP001642484">
    <property type="component" value="Unassembled WGS sequence"/>
</dbReference>
<dbReference type="SMART" id="SM00847">
    <property type="entry name" value="HA2"/>
    <property type="match status" value="1"/>
</dbReference>
<protein>
    <recommendedName>
        <fullName evidence="2">Helicase-associated domain-containing protein</fullName>
    </recommendedName>
</protein>
<comment type="caution">
    <text evidence="3">The sequence shown here is derived from an EMBL/GenBank/DDBJ whole genome shotgun (WGS) entry which is preliminary data.</text>
</comment>
<dbReference type="InterPro" id="IPR007502">
    <property type="entry name" value="Helicase-assoc_dom"/>
</dbReference>
<name>A0ABP0QQL3_9DINO</name>
<gene>
    <name evidence="3" type="ORF">CCMP2556_LOCUS43156</name>
</gene>
<sequence>MDVEDDAWQVEREFLEEDCQHEPEKEELEELREVEVKNEDLNQDQKDQGCEEDTNLPVCDDPYMEGTSTSSCTASTFVKAEERDGDAFERSDLEAAMPKLLAFLTDLRSEGVDATSPEGLAHLATGTLVAASRRLWRLGALEPQGYGVPPKVTALGTWLLKVSKNHSVSPAAARALFFGAFYHCLLPMAATVALLQPDMEPKKSLRTAWRSRLRSSSLSSTAWSGHFILIASYLKWRESKEMREGSLFSAVAVREQTEAPEETGVSETQTSCSECHTAEDAENVATSAEGIHAQSASKTNGDAFWEALDAKVMTFCQFAQSQFNLNDLDLDGRPWTVALLDDQHSLVLAALCSAFPPRRRPGEWVVQGDFRSFLEVELRVSNACACLFTSSPPRRVGDHEVELVGFYGRIKPGMEASFKESCAIRAQIASNIALALDQGNASIGLAKEQVQRILNFLSSPRGDFLVCENDSHELGADGAAEGSAEEVGLGVLTLLGRADAGSACGGRDRMCVPAKRASYKDALRGRIVPHAQRKRASSEMGPPKPRPVVKRNDHDHSESMDVKKRDADGGEETEKTNPEPIPSKCVEDWATGLVHAALLRVLKRRAAAAEEFDVASRLKARERGADTALCAGRARAVQLLHAPKLAAIEKLNDRKRKAVEFEDYELARQLKQKAVAVEAEIKSVDEAALEDLALEQASRLASMGRSHAEL</sequence>
<feature type="region of interest" description="Disordered" evidence="1">
    <location>
        <begin position="16"/>
        <end position="56"/>
    </location>
</feature>
<feature type="compositionally biased region" description="Basic and acidic residues" evidence="1">
    <location>
        <begin position="31"/>
        <end position="49"/>
    </location>
</feature>
<evidence type="ECO:0000313" key="3">
    <source>
        <dbReference type="EMBL" id="CAK9089710.1"/>
    </source>
</evidence>
<proteinExistence type="predicted"/>
<feature type="domain" description="Helicase-associated" evidence="2">
    <location>
        <begin position="130"/>
        <end position="230"/>
    </location>
</feature>
<feature type="compositionally biased region" description="Basic and acidic residues" evidence="1">
    <location>
        <begin position="550"/>
        <end position="577"/>
    </location>
</feature>
<evidence type="ECO:0000256" key="1">
    <source>
        <dbReference type="SAM" id="MobiDB-lite"/>
    </source>
</evidence>
<evidence type="ECO:0000259" key="2">
    <source>
        <dbReference type="SMART" id="SM00847"/>
    </source>
</evidence>
<dbReference type="EMBL" id="CAXAMN010024762">
    <property type="protein sequence ID" value="CAK9089710.1"/>
    <property type="molecule type" value="Genomic_DNA"/>
</dbReference>
<organism evidence="3 4">
    <name type="scientific">Durusdinium trenchii</name>
    <dbReference type="NCBI Taxonomy" id="1381693"/>
    <lineage>
        <taxon>Eukaryota</taxon>
        <taxon>Sar</taxon>
        <taxon>Alveolata</taxon>
        <taxon>Dinophyceae</taxon>
        <taxon>Suessiales</taxon>
        <taxon>Symbiodiniaceae</taxon>
        <taxon>Durusdinium</taxon>
    </lineage>
</organism>
<accession>A0ABP0QQL3</accession>
<evidence type="ECO:0000313" key="4">
    <source>
        <dbReference type="Proteomes" id="UP001642484"/>
    </source>
</evidence>
<feature type="region of interest" description="Disordered" evidence="1">
    <location>
        <begin position="523"/>
        <end position="583"/>
    </location>
</feature>
<reference evidence="3 4" key="1">
    <citation type="submission" date="2024-02" db="EMBL/GenBank/DDBJ databases">
        <authorList>
            <person name="Chen Y."/>
            <person name="Shah S."/>
            <person name="Dougan E. K."/>
            <person name="Thang M."/>
            <person name="Chan C."/>
        </authorList>
    </citation>
    <scope>NUCLEOTIDE SEQUENCE [LARGE SCALE GENOMIC DNA]</scope>
</reference>
<keyword evidence="4" id="KW-1185">Reference proteome</keyword>